<evidence type="ECO:0000313" key="1">
    <source>
        <dbReference type="EMBL" id="PMD13912.1"/>
    </source>
</evidence>
<dbReference type="EMBL" id="KZ613526">
    <property type="protein sequence ID" value="PMD13912.1"/>
    <property type="molecule type" value="Genomic_DNA"/>
</dbReference>
<protein>
    <submittedName>
        <fullName evidence="1">Uncharacterized protein</fullName>
    </submittedName>
</protein>
<dbReference type="AlphaFoldDB" id="A0A2J6PIP2"/>
<evidence type="ECO:0000313" key="2">
    <source>
        <dbReference type="Proteomes" id="UP000235672"/>
    </source>
</evidence>
<reference evidence="1 2" key="1">
    <citation type="submission" date="2016-05" db="EMBL/GenBank/DDBJ databases">
        <title>A degradative enzymes factory behind the ericoid mycorrhizal symbiosis.</title>
        <authorList>
            <consortium name="DOE Joint Genome Institute"/>
            <person name="Martino E."/>
            <person name="Morin E."/>
            <person name="Grelet G."/>
            <person name="Kuo A."/>
            <person name="Kohler A."/>
            <person name="Daghino S."/>
            <person name="Barry K."/>
            <person name="Choi C."/>
            <person name="Cichocki N."/>
            <person name="Clum A."/>
            <person name="Copeland A."/>
            <person name="Hainaut M."/>
            <person name="Haridas S."/>
            <person name="Labutti K."/>
            <person name="Lindquist E."/>
            <person name="Lipzen A."/>
            <person name="Khouja H.-R."/>
            <person name="Murat C."/>
            <person name="Ohm R."/>
            <person name="Olson A."/>
            <person name="Spatafora J."/>
            <person name="Veneault-Fourrey C."/>
            <person name="Henrissat B."/>
            <person name="Grigoriev I."/>
            <person name="Martin F."/>
            <person name="Perotto S."/>
        </authorList>
    </citation>
    <scope>NUCLEOTIDE SEQUENCE [LARGE SCALE GENOMIC DNA]</scope>
    <source>
        <strain evidence="1 2">UAMH 7357</strain>
    </source>
</reference>
<dbReference type="Proteomes" id="UP000235672">
    <property type="component" value="Unassembled WGS sequence"/>
</dbReference>
<gene>
    <name evidence="1" type="ORF">NA56DRAFT_711544</name>
</gene>
<proteinExistence type="predicted"/>
<keyword evidence="2" id="KW-1185">Reference proteome</keyword>
<sequence length="94" mass="10506">MAMGVNPGRLPSFSDEHRARVIGYSDTRLLSTTPQEEITAYHNFGTEFAHIQNNNEHLRLAHAEINKAPFRFQDACQGLVCSAELSQMHVPAVL</sequence>
<accession>A0A2J6PIP2</accession>
<name>A0A2J6PIP2_9HELO</name>
<organism evidence="1 2">
    <name type="scientific">Hyaloscypha hepaticicola</name>
    <dbReference type="NCBI Taxonomy" id="2082293"/>
    <lineage>
        <taxon>Eukaryota</taxon>
        <taxon>Fungi</taxon>
        <taxon>Dikarya</taxon>
        <taxon>Ascomycota</taxon>
        <taxon>Pezizomycotina</taxon>
        <taxon>Leotiomycetes</taxon>
        <taxon>Helotiales</taxon>
        <taxon>Hyaloscyphaceae</taxon>
        <taxon>Hyaloscypha</taxon>
    </lineage>
</organism>